<dbReference type="Pfam" id="PF00498">
    <property type="entry name" value="FHA"/>
    <property type="match status" value="2"/>
</dbReference>
<gene>
    <name evidence="2" type="ORF">Mal33_26160</name>
</gene>
<dbReference type="SUPFAM" id="SSF49879">
    <property type="entry name" value="SMAD/FHA domain"/>
    <property type="match status" value="2"/>
</dbReference>
<dbReference type="AlphaFoldDB" id="A0A518IU56"/>
<organism evidence="2 3">
    <name type="scientific">Rosistilla oblonga</name>
    <dbReference type="NCBI Taxonomy" id="2527990"/>
    <lineage>
        <taxon>Bacteria</taxon>
        <taxon>Pseudomonadati</taxon>
        <taxon>Planctomycetota</taxon>
        <taxon>Planctomycetia</taxon>
        <taxon>Pirellulales</taxon>
        <taxon>Pirellulaceae</taxon>
        <taxon>Rosistilla</taxon>
    </lineage>
</organism>
<dbReference type="InterPro" id="IPR050923">
    <property type="entry name" value="Cell_Proc_Reg/RNA_Proc"/>
</dbReference>
<dbReference type="CDD" id="cd00060">
    <property type="entry name" value="FHA"/>
    <property type="match status" value="2"/>
</dbReference>
<dbReference type="PROSITE" id="PS50006">
    <property type="entry name" value="FHA_DOMAIN"/>
    <property type="match status" value="2"/>
</dbReference>
<evidence type="ECO:0000313" key="3">
    <source>
        <dbReference type="Proteomes" id="UP000316770"/>
    </source>
</evidence>
<dbReference type="InterPro" id="IPR008984">
    <property type="entry name" value="SMAD_FHA_dom_sf"/>
</dbReference>
<accession>A0A518IU56</accession>
<proteinExistence type="predicted"/>
<dbReference type="RefSeq" id="WP_145285301.1">
    <property type="nucleotide sequence ID" value="NZ_CP036318.1"/>
</dbReference>
<evidence type="ECO:0000259" key="1">
    <source>
        <dbReference type="PROSITE" id="PS50006"/>
    </source>
</evidence>
<dbReference type="Proteomes" id="UP000316770">
    <property type="component" value="Chromosome"/>
</dbReference>
<name>A0A518IU56_9BACT</name>
<feature type="domain" description="FHA" evidence="1">
    <location>
        <begin position="148"/>
        <end position="197"/>
    </location>
</feature>
<sequence>MNDYDVYHQWLGIPPEDQPPTLYDLLGVACFERDLDVIRRAAGHQSMQVRRLAEGEFAELGCRLLNEIAEARLCLINPARREAYDLALITGGTVPAGTVLPTAKSKSAKMLAKGSVKGTVEEIVPTSMEAIYINIAPMLAGQPRQNRWVIGYDPKCDFRIDSPVVSSIHCEVIYTSEGAAIADLNSTNGTYVNQKRIHSPHSVRRQDLITLGRDKRILLPGHLMAGEDSHGAIFVGKGAGNEIQLESPTVSLFHARIIPSGTAATVEDLHSKNGTFLQRGDGKPIRIQRCRLHVDDTLYFGSVSVQAHRLLTACGAA</sequence>
<dbReference type="InterPro" id="IPR000253">
    <property type="entry name" value="FHA_dom"/>
</dbReference>
<feature type="domain" description="FHA" evidence="1">
    <location>
        <begin position="233"/>
        <end position="278"/>
    </location>
</feature>
<protein>
    <submittedName>
        <fullName evidence="2">FHA domain protein</fullName>
    </submittedName>
</protein>
<evidence type="ECO:0000313" key="2">
    <source>
        <dbReference type="EMBL" id="QDV56624.1"/>
    </source>
</evidence>
<keyword evidence="3" id="KW-1185">Reference proteome</keyword>
<dbReference type="PANTHER" id="PTHR23308">
    <property type="entry name" value="NUCLEAR INHIBITOR OF PROTEIN PHOSPHATASE-1"/>
    <property type="match status" value="1"/>
</dbReference>
<dbReference type="EMBL" id="CP036318">
    <property type="protein sequence ID" value="QDV56624.1"/>
    <property type="molecule type" value="Genomic_DNA"/>
</dbReference>
<reference evidence="2 3" key="1">
    <citation type="submission" date="2019-02" db="EMBL/GenBank/DDBJ databases">
        <title>Deep-cultivation of Planctomycetes and their phenomic and genomic characterization uncovers novel biology.</title>
        <authorList>
            <person name="Wiegand S."/>
            <person name="Jogler M."/>
            <person name="Boedeker C."/>
            <person name="Pinto D."/>
            <person name="Vollmers J."/>
            <person name="Rivas-Marin E."/>
            <person name="Kohn T."/>
            <person name="Peeters S.H."/>
            <person name="Heuer A."/>
            <person name="Rast P."/>
            <person name="Oberbeckmann S."/>
            <person name="Bunk B."/>
            <person name="Jeske O."/>
            <person name="Meyerdierks A."/>
            <person name="Storesund J.E."/>
            <person name="Kallscheuer N."/>
            <person name="Luecker S."/>
            <person name="Lage O.M."/>
            <person name="Pohl T."/>
            <person name="Merkel B.J."/>
            <person name="Hornburger P."/>
            <person name="Mueller R.-W."/>
            <person name="Bruemmer F."/>
            <person name="Labrenz M."/>
            <person name="Spormann A.M."/>
            <person name="Op den Camp H."/>
            <person name="Overmann J."/>
            <person name="Amann R."/>
            <person name="Jetten M.S.M."/>
            <person name="Mascher T."/>
            <person name="Medema M.H."/>
            <person name="Devos D.P."/>
            <person name="Kaster A.-K."/>
            <person name="Ovreas L."/>
            <person name="Rohde M."/>
            <person name="Galperin M.Y."/>
            <person name="Jogler C."/>
        </authorList>
    </citation>
    <scope>NUCLEOTIDE SEQUENCE [LARGE SCALE GENOMIC DNA]</scope>
    <source>
        <strain evidence="2 3">Mal33</strain>
    </source>
</reference>
<dbReference type="SMART" id="SM00240">
    <property type="entry name" value="FHA"/>
    <property type="match status" value="2"/>
</dbReference>
<dbReference type="Gene3D" id="2.60.200.20">
    <property type="match status" value="2"/>
</dbReference>